<dbReference type="PANTHER" id="PTHR47416">
    <property type="entry name" value="BASIC-LEUCINE ZIPPER TRANSCRIPTION FACTOR F-RELATED"/>
    <property type="match status" value="1"/>
</dbReference>
<evidence type="ECO:0000256" key="5">
    <source>
        <dbReference type="ARBA" id="ARBA00023163"/>
    </source>
</evidence>
<dbReference type="GO" id="GO:0005634">
    <property type="term" value="C:nucleus"/>
    <property type="evidence" value="ECO:0007669"/>
    <property type="project" value="UniProtKB-SubCell"/>
</dbReference>
<evidence type="ECO:0000259" key="8">
    <source>
        <dbReference type="PROSITE" id="PS50217"/>
    </source>
</evidence>
<dbReference type="SMART" id="SM00338">
    <property type="entry name" value="BRLZ"/>
    <property type="match status" value="1"/>
</dbReference>
<dbReference type="GO" id="GO:0003700">
    <property type="term" value="F:DNA-binding transcription factor activity"/>
    <property type="evidence" value="ECO:0007669"/>
    <property type="project" value="InterPro"/>
</dbReference>
<dbReference type="AlphaFoldDB" id="A0AAD7UDI7"/>
<dbReference type="InterPro" id="IPR046347">
    <property type="entry name" value="bZIP_sf"/>
</dbReference>
<keyword evidence="6" id="KW-0539">Nucleus</keyword>
<keyword evidence="10" id="KW-1185">Reference proteome</keyword>
<keyword evidence="5" id="KW-0804">Transcription</keyword>
<gene>
    <name evidence="9" type="ORF">CTAYLR_006739</name>
</gene>
<evidence type="ECO:0000313" key="10">
    <source>
        <dbReference type="Proteomes" id="UP001230188"/>
    </source>
</evidence>
<name>A0AAD7UDI7_9STRA</name>
<keyword evidence="3" id="KW-0805">Transcription regulation</keyword>
<dbReference type="Proteomes" id="UP001230188">
    <property type="component" value="Unassembled WGS sequence"/>
</dbReference>
<dbReference type="Pfam" id="PF00170">
    <property type="entry name" value="bZIP_1"/>
    <property type="match status" value="1"/>
</dbReference>
<dbReference type="InterPro" id="IPR004827">
    <property type="entry name" value="bZIP"/>
</dbReference>
<feature type="region of interest" description="Disordered" evidence="7">
    <location>
        <begin position="1"/>
        <end position="52"/>
    </location>
</feature>
<dbReference type="PANTHER" id="PTHR47416:SF8">
    <property type="entry name" value="BASIC-LEUCINE ZIPPER TRANSCRIPTION FACTOR E-RELATED"/>
    <property type="match status" value="1"/>
</dbReference>
<protein>
    <recommendedName>
        <fullName evidence="8">BZIP domain-containing protein</fullName>
    </recommendedName>
</protein>
<dbReference type="CDD" id="cd14687">
    <property type="entry name" value="bZIP_ATF2"/>
    <property type="match status" value="1"/>
</dbReference>
<comment type="similarity">
    <text evidence="2">Belongs to the bZIP family.</text>
</comment>
<feature type="region of interest" description="Disordered" evidence="7">
    <location>
        <begin position="224"/>
        <end position="273"/>
    </location>
</feature>
<evidence type="ECO:0000256" key="4">
    <source>
        <dbReference type="ARBA" id="ARBA00023125"/>
    </source>
</evidence>
<dbReference type="GO" id="GO:0003677">
    <property type="term" value="F:DNA binding"/>
    <property type="evidence" value="ECO:0007669"/>
    <property type="project" value="UniProtKB-KW"/>
</dbReference>
<dbReference type="SUPFAM" id="SSF57959">
    <property type="entry name" value="Leucine zipper domain"/>
    <property type="match status" value="1"/>
</dbReference>
<evidence type="ECO:0000256" key="7">
    <source>
        <dbReference type="SAM" id="MobiDB-lite"/>
    </source>
</evidence>
<dbReference type="EMBL" id="JAQMWT010000406">
    <property type="protein sequence ID" value="KAJ8601733.1"/>
    <property type="molecule type" value="Genomic_DNA"/>
</dbReference>
<proteinExistence type="inferred from homology"/>
<dbReference type="PROSITE" id="PS50217">
    <property type="entry name" value="BZIP"/>
    <property type="match status" value="1"/>
</dbReference>
<dbReference type="Gene3D" id="1.20.5.170">
    <property type="match status" value="1"/>
</dbReference>
<evidence type="ECO:0000256" key="3">
    <source>
        <dbReference type="ARBA" id="ARBA00023015"/>
    </source>
</evidence>
<comment type="subcellular location">
    <subcellularLocation>
        <location evidence="1">Nucleus</location>
    </subcellularLocation>
</comment>
<evidence type="ECO:0000256" key="6">
    <source>
        <dbReference type="ARBA" id="ARBA00023242"/>
    </source>
</evidence>
<evidence type="ECO:0000256" key="1">
    <source>
        <dbReference type="ARBA" id="ARBA00004123"/>
    </source>
</evidence>
<feature type="compositionally biased region" description="Low complexity" evidence="7">
    <location>
        <begin position="224"/>
        <end position="239"/>
    </location>
</feature>
<comment type="caution">
    <text evidence="9">The sequence shown here is derived from an EMBL/GenBank/DDBJ whole genome shotgun (WGS) entry which is preliminary data.</text>
</comment>
<evidence type="ECO:0000256" key="2">
    <source>
        <dbReference type="ARBA" id="ARBA00007163"/>
    </source>
</evidence>
<organism evidence="9 10">
    <name type="scientific">Chrysophaeum taylorii</name>
    <dbReference type="NCBI Taxonomy" id="2483200"/>
    <lineage>
        <taxon>Eukaryota</taxon>
        <taxon>Sar</taxon>
        <taxon>Stramenopiles</taxon>
        <taxon>Ochrophyta</taxon>
        <taxon>Pelagophyceae</taxon>
        <taxon>Pelagomonadales</taxon>
        <taxon>Pelagomonadaceae</taxon>
        <taxon>Chrysophaeum</taxon>
    </lineage>
</organism>
<sequence length="273" mass="29293">MAEAAEMKEDDEEEEEEEKPDGTNREAQDEYESKRRKRLELNRKAAQESRRRKKLRIEELQRSVVFLTRENSELREQNELLRQMLASEMPVEANTTVDRFQAENTALKLALYESVQNLTKHKQGLMGSVGTSTSSAAPVTAGMSTTGAPMNGIPLSGMPAALPVPGVMSPQGGGVPNMASMMDALSASRVAMPHMMGLTPAMLMARQQSAAAMLGMANAPDAFRPPDTTAAAAPAVAHAPQPPTTGVLPVQPPAPPADAKTEERPAIRPSSPV</sequence>
<keyword evidence="4" id="KW-0238">DNA-binding</keyword>
<feature type="domain" description="BZIP" evidence="8">
    <location>
        <begin position="32"/>
        <end position="83"/>
    </location>
</feature>
<feature type="compositionally biased region" description="Acidic residues" evidence="7">
    <location>
        <begin position="8"/>
        <end position="19"/>
    </location>
</feature>
<feature type="compositionally biased region" description="Basic and acidic residues" evidence="7">
    <location>
        <begin position="20"/>
        <end position="49"/>
    </location>
</feature>
<evidence type="ECO:0000313" key="9">
    <source>
        <dbReference type="EMBL" id="KAJ8601733.1"/>
    </source>
</evidence>
<reference evidence="9" key="1">
    <citation type="submission" date="2023-01" db="EMBL/GenBank/DDBJ databases">
        <title>Metagenome sequencing of chrysophaentin producing Chrysophaeum taylorii.</title>
        <authorList>
            <person name="Davison J."/>
            <person name="Bewley C."/>
        </authorList>
    </citation>
    <scope>NUCLEOTIDE SEQUENCE</scope>
    <source>
        <strain evidence="9">NIES-1699</strain>
    </source>
</reference>
<accession>A0AAD7UDI7</accession>